<dbReference type="Proteomes" id="UP001595957">
    <property type="component" value="Unassembled WGS sequence"/>
</dbReference>
<gene>
    <name evidence="2" type="ORF">ACFO3E_17205</name>
</gene>
<sequence length="103" mass="11108">MRRTAKLKGQISVHIDAEARAIIERYDPAVLARGADLITNETRLRDRRGGAPPGSTEQIVAAMRSSSSFETGDKEAIDGPQNAIVDRDYAGRPRGIADPPHAS</sequence>
<keyword evidence="3" id="KW-1185">Reference proteome</keyword>
<dbReference type="RefSeq" id="WP_380806688.1">
    <property type="nucleotide sequence ID" value="NZ_JBHSFZ010000062.1"/>
</dbReference>
<evidence type="ECO:0000313" key="2">
    <source>
        <dbReference type="EMBL" id="MFC4595900.1"/>
    </source>
</evidence>
<feature type="region of interest" description="Disordered" evidence="1">
    <location>
        <begin position="65"/>
        <end position="103"/>
    </location>
</feature>
<comment type="caution">
    <text evidence="2">The sequence shown here is derived from an EMBL/GenBank/DDBJ whole genome shotgun (WGS) entry which is preliminary data.</text>
</comment>
<evidence type="ECO:0000256" key="1">
    <source>
        <dbReference type="SAM" id="MobiDB-lite"/>
    </source>
</evidence>
<dbReference type="EMBL" id="JBHSFZ010000062">
    <property type="protein sequence ID" value="MFC4595900.1"/>
    <property type="molecule type" value="Genomic_DNA"/>
</dbReference>
<evidence type="ECO:0000313" key="3">
    <source>
        <dbReference type="Proteomes" id="UP001595957"/>
    </source>
</evidence>
<reference evidence="3" key="1">
    <citation type="journal article" date="2019" name="Int. J. Syst. Evol. Microbiol.">
        <title>The Global Catalogue of Microorganisms (GCM) 10K type strain sequencing project: providing services to taxonomists for standard genome sequencing and annotation.</title>
        <authorList>
            <consortium name="The Broad Institute Genomics Platform"/>
            <consortium name="The Broad Institute Genome Sequencing Center for Infectious Disease"/>
            <person name="Wu L."/>
            <person name="Ma J."/>
        </authorList>
    </citation>
    <scope>NUCLEOTIDE SEQUENCE [LARGE SCALE GENOMIC DNA]</scope>
    <source>
        <strain evidence="3">NBRC 103632</strain>
    </source>
</reference>
<name>A0ABV9F4G2_9SPHN</name>
<accession>A0ABV9F4G2</accession>
<organism evidence="2 3">
    <name type="scientific">Sphingobium tyrosinilyticum</name>
    <dbReference type="NCBI Taxonomy" id="2715436"/>
    <lineage>
        <taxon>Bacteria</taxon>
        <taxon>Pseudomonadati</taxon>
        <taxon>Pseudomonadota</taxon>
        <taxon>Alphaproteobacteria</taxon>
        <taxon>Sphingomonadales</taxon>
        <taxon>Sphingomonadaceae</taxon>
        <taxon>Sphingobium</taxon>
    </lineage>
</organism>
<protein>
    <submittedName>
        <fullName evidence="2">Uncharacterized protein</fullName>
    </submittedName>
</protein>
<proteinExistence type="predicted"/>